<gene>
    <name evidence="5" type="ORF">U1T56_07760</name>
</gene>
<accession>A0ABU8XST9</accession>
<organism evidence="5 6">
    <name type="scientific">Benzoatithermus flavus</name>
    <dbReference type="NCBI Taxonomy" id="3108223"/>
    <lineage>
        <taxon>Bacteria</taxon>
        <taxon>Pseudomonadati</taxon>
        <taxon>Pseudomonadota</taxon>
        <taxon>Alphaproteobacteria</taxon>
        <taxon>Geminicoccales</taxon>
        <taxon>Geminicoccaceae</taxon>
        <taxon>Benzoatithermus</taxon>
    </lineage>
</organism>
<dbReference type="InterPro" id="IPR032823">
    <property type="entry name" value="BCA_ABC_TP_C"/>
</dbReference>
<comment type="caution">
    <text evidence="5">The sequence shown here is derived from an EMBL/GenBank/DDBJ whole genome shotgun (WGS) entry which is preliminary data.</text>
</comment>
<dbReference type="Pfam" id="PF00005">
    <property type="entry name" value="ABC_tran"/>
    <property type="match status" value="1"/>
</dbReference>
<name>A0ABU8XST9_9PROT</name>
<dbReference type="Gene3D" id="3.40.50.300">
    <property type="entry name" value="P-loop containing nucleotide triphosphate hydrolases"/>
    <property type="match status" value="1"/>
</dbReference>
<dbReference type="PANTHER" id="PTHR45772">
    <property type="entry name" value="CONSERVED COMPONENT OF ABC TRANSPORTER FOR NATURAL AMINO ACIDS-RELATED"/>
    <property type="match status" value="1"/>
</dbReference>
<dbReference type="RefSeq" id="WP_418158891.1">
    <property type="nucleotide sequence ID" value="NZ_JBBLZC010000006.1"/>
</dbReference>
<proteinExistence type="predicted"/>
<dbReference type="SMART" id="SM00382">
    <property type="entry name" value="AAA"/>
    <property type="match status" value="1"/>
</dbReference>
<evidence type="ECO:0000256" key="1">
    <source>
        <dbReference type="ARBA" id="ARBA00022448"/>
    </source>
</evidence>
<dbReference type="EMBL" id="JBBLZC010000006">
    <property type="protein sequence ID" value="MEK0083042.1"/>
    <property type="molecule type" value="Genomic_DNA"/>
</dbReference>
<keyword evidence="2" id="KW-0547">Nucleotide-binding</keyword>
<reference evidence="5 6" key="1">
    <citation type="submission" date="2024-01" db="EMBL/GenBank/DDBJ databases">
        <title>Multi-omics insights into the function and evolution of sodium benzoate biodegradation pathways in Benzoatithermus flavus gen. nov., sp. nov. from hot spring.</title>
        <authorList>
            <person name="Hu C.-J."/>
            <person name="Li W.-J."/>
        </authorList>
    </citation>
    <scope>NUCLEOTIDE SEQUENCE [LARGE SCALE GENOMIC DNA]</scope>
    <source>
        <strain evidence="5 6">SYSU G07066</strain>
    </source>
</reference>
<keyword evidence="3 5" id="KW-0067">ATP-binding</keyword>
<feature type="domain" description="ABC transporter" evidence="4">
    <location>
        <begin position="4"/>
        <end position="251"/>
    </location>
</feature>
<dbReference type="CDD" id="cd03219">
    <property type="entry name" value="ABC_Mj1267_LivG_branched"/>
    <property type="match status" value="1"/>
</dbReference>
<dbReference type="GO" id="GO:0005524">
    <property type="term" value="F:ATP binding"/>
    <property type="evidence" value="ECO:0007669"/>
    <property type="project" value="UniProtKB-KW"/>
</dbReference>
<evidence type="ECO:0000256" key="2">
    <source>
        <dbReference type="ARBA" id="ARBA00022741"/>
    </source>
</evidence>
<evidence type="ECO:0000313" key="6">
    <source>
        <dbReference type="Proteomes" id="UP001375743"/>
    </source>
</evidence>
<dbReference type="PANTHER" id="PTHR45772:SF7">
    <property type="entry name" value="AMINO ACID ABC TRANSPORTER ATP-BINDING PROTEIN"/>
    <property type="match status" value="1"/>
</dbReference>
<evidence type="ECO:0000256" key="3">
    <source>
        <dbReference type="ARBA" id="ARBA00022840"/>
    </source>
</evidence>
<dbReference type="InterPro" id="IPR027417">
    <property type="entry name" value="P-loop_NTPase"/>
</dbReference>
<dbReference type="PROSITE" id="PS50893">
    <property type="entry name" value="ABC_TRANSPORTER_2"/>
    <property type="match status" value="1"/>
</dbReference>
<sequence>MSLLRVQDLTKRFGGLVAVNDVSFDVEAGEILSIIGPNGAGKSTLFKLIASFLKPTAGRVLLEGEEISGLKPHIVARKGVVRTFQETTVFKEMTALENVVVAHHLRLKAGLLGVYFASPRARADEASFRASASEILDYLGLGHVKHERARNLPHGYLRALGIAVAMAAEPRVLLLDEPFAGMNPEEKDRAVRMVRGIRDRGITVLLVEHDMPSVMRISDRIVVISFGTKIAEGTPEAVRNDPAVIEAYLGAEDETLGH</sequence>
<dbReference type="Pfam" id="PF12399">
    <property type="entry name" value="BCA_ABC_TP_C"/>
    <property type="match status" value="1"/>
</dbReference>
<dbReference type="InterPro" id="IPR003439">
    <property type="entry name" value="ABC_transporter-like_ATP-bd"/>
</dbReference>
<dbReference type="InterPro" id="IPR003593">
    <property type="entry name" value="AAA+_ATPase"/>
</dbReference>
<dbReference type="InterPro" id="IPR051120">
    <property type="entry name" value="ABC_AA/LPS_Transport"/>
</dbReference>
<dbReference type="SUPFAM" id="SSF52540">
    <property type="entry name" value="P-loop containing nucleoside triphosphate hydrolases"/>
    <property type="match status" value="1"/>
</dbReference>
<evidence type="ECO:0000313" key="5">
    <source>
        <dbReference type="EMBL" id="MEK0083042.1"/>
    </source>
</evidence>
<keyword evidence="1" id="KW-0813">Transport</keyword>
<protein>
    <submittedName>
        <fullName evidence="5">ABC transporter ATP-binding protein</fullName>
    </submittedName>
</protein>
<dbReference type="Proteomes" id="UP001375743">
    <property type="component" value="Unassembled WGS sequence"/>
</dbReference>
<keyword evidence="6" id="KW-1185">Reference proteome</keyword>
<evidence type="ECO:0000259" key="4">
    <source>
        <dbReference type="PROSITE" id="PS50893"/>
    </source>
</evidence>